<gene>
    <name evidence="1" type="ORF">GCM10023216_11550</name>
</gene>
<proteinExistence type="predicted"/>
<dbReference type="Proteomes" id="UP001500956">
    <property type="component" value="Unassembled WGS sequence"/>
</dbReference>
<dbReference type="EMBL" id="BAABID010000006">
    <property type="protein sequence ID" value="GAA4723601.1"/>
    <property type="molecule type" value="Genomic_DNA"/>
</dbReference>
<keyword evidence="2" id="KW-1185">Reference proteome</keyword>
<protein>
    <submittedName>
        <fullName evidence="1">Uncharacterized protein</fullName>
    </submittedName>
</protein>
<evidence type="ECO:0000313" key="2">
    <source>
        <dbReference type="Proteomes" id="UP001500956"/>
    </source>
</evidence>
<evidence type="ECO:0000313" key="1">
    <source>
        <dbReference type="EMBL" id="GAA4723601.1"/>
    </source>
</evidence>
<name>A0ABP8Y7L2_9MICO</name>
<organism evidence="1 2">
    <name type="scientific">Isoptericola chiayiensis</name>
    <dbReference type="NCBI Taxonomy" id="579446"/>
    <lineage>
        <taxon>Bacteria</taxon>
        <taxon>Bacillati</taxon>
        <taxon>Actinomycetota</taxon>
        <taxon>Actinomycetes</taxon>
        <taxon>Micrococcales</taxon>
        <taxon>Promicromonosporaceae</taxon>
        <taxon>Isoptericola</taxon>
    </lineage>
</organism>
<accession>A0ABP8Y7L2</accession>
<comment type="caution">
    <text evidence="1">The sequence shown here is derived from an EMBL/GenBank/DDBJ whole genome shotgun (WGS) entry which is preliminary data.</text>
</comment>
<sequence>MMRNSTTVDEVRAAVRWALSHDLTALLAYRQVTHVDKAGRRQADAALVAHWQQATGAGFRPVQIQERQNAAPLPRRH</sequence>
<reference evidence="2" key="1">
    <citation type="journal article" date="2019" name="Int. J. Syst. Evol. Microbiol.">
        <title>The Global Catalogue of Microorganisms (GCM) 10K type strain sequencing project: providing services to taxonomists for standard genome sequencing and annotation.</title>
        <authorList>
            <consortium name="The Broad Institute Genomics Platform"/>
            <consortium name="The Broad Institute Genome Sequencing Center for Infectious Disease"/>
            <person name="Wu L."/>
            <person name="Ma J."/>
        </authorList>
    </citation>
    <scope>NUCLEOTIDE SEQUENCE [LARGE SCALE GENOMIC DNA]</scope>
    <source>
        <strain evidence="2">JCM 18063</strain>
    </source>
</reference>